<accession>V6J100</accession>
<sequence>MEGNFFKGALWAMMICIPFWVVVICLLIALW</sequence>
<organism evidence="2 3">
    <name type="scientific">Sporolactobacillus laevolacticus DSM 442</name>
    <dbReference type="NCBI Taxonomy" id="1395513"/>
    <lineage>
        <taxon>Bacteria</taxon>
        <taxon>Bacillati</taxon>
        <taxon>Bacillota</taxon>
        <taxon>Bacilli</taxon>
        <taxon>Bacillales</taxon>
        <taxon>Sporolactobacillaceae</taxon>
        <taxon>Sporolactobacillus</taxon>
    </lineage>
</organism>
<dbReference type="STRING" id="1395513.P343_01645"/>
<proteinExistence type="predicted"/>
<evidence type="ECO:0000313" key="2">
    <source>
        <dbReference type="EMBL" id="EST13490.1"/>
    </source>
</evidence>
<keyword evidence="1" id="KW-0472">Membrane</keyword>
<keyword evidence="3" id="KW-1185">Reference proteome</keyword>
<feature type="transmembrane region" description="Helical" evidence="1">
    <location>
        <begin position="9"/>
        <end position="30"/>
    </location>
</feature>
<dbReference type="AlphaFoldDB" id="V6J100"/>
<dbReference type="Proteomes" id="UP000018296">
    <property type="component" value="Unassembled WGS sequence"/>
</dbReference>
<keyword evidence="1" id="KW-0812">Transmembrane</keyword>
<protein>
    <submittedName>
        <fullName evidence="2">Uncharacterized protein</fullName>
    </submittedName>
</protein>
<dbReference type="EMBL" id="AWTC01000001">
    <property type="protein sequence ID" value="EST13490.1"/>
    <property type="molecule type" value="Genomic_DNA"/>
</dbReference>
<gene>
    <name evidence="2" type="ORF">P343_01645</name>
</gene>
<evidence type="ECO:0000313" key="3">
    <source>
        <dbReference type="Proteomes" id="UP000018296"/>
    </source>
</evidence>
<keyword evidence="1" id="KW-1133">Transmembrane helix</keyword>
<evidence type="ECO:0000256" key="1">
    <source>
        <dbReference type="SAM" id="Phobius"/>
    </source>
</evidence>
<reference evidence="2 3" key="1">
    <citation type="journal article" date="2013" name="Genome Announc.">
        <title>Genome Sequence of Sporolactobacillus laevolacticus DSM442, an Efficient Polymer-Grade D-Lactate Producer from Agricultural Waste Cottonseed as a Nitrogen Source.</title>
        <authorList>
            <person name="Wang H."/>
            <person name="Wang L."/>
            <person name="Ju J."/>
            <person name="Yu B."/>
            <person name="Ma Y."/>
        </authorList>
    </citation>
    <scope>NUCLEOTIDE SEQUENCE [LARGE SCALE GENOMIC DNA]</scope>
    <source>
        <strain evidence="2 3">DSM 442</strain>
    </source>
</reference>
<name>V6J100_9BACL</name>
<comment type="caution">
    <text evidence="2">The sequence shown here is derived from an EMBL/GenBank/DDBJ whole genome shotgun (WGS) entry which is preliminary data.</text>
</comment>